<proteinExistence type="predicted"/>
<comment type="caution">
    <text evidence="2">The sequence shown here is derived from an EMBL/GenBank/DDBJ whole genome shotgun (WGS) entry which is preliminary data.</text>
</comment>
<feature type="transmembrane region" description="Helical" evidence="1">
    <location>
        <begin position="45"/>
        <end position="68"/>
    </location>
</feature>
<keyword evidence="1" id="KW-0812">Transmembrane</keyword>
<feature type="transmembrane region" description="Helical" evidence="1">
    <location>
        <begin position="12"/>
        <end position="33"/>
    </location>
</feature>
<feature type="transmembrane region" description="Helical" evidence="1">
    <location>
        <begin position="131"/>
        <end position="148"/>
    </location>
</feature>
<feature type="transmembrane region" description="Helical" evidence="1">
    <location>
        <begin position="80"/>
        <end position="102"/>
    </location>
</feature>
<keyword evidence="1" id="KW-1133">Transmembrane helix</keyword>
<evidence type="ECO:0000313" key="2">
    <source>
        <dbReference type="EMBL" id="OGG76496.1"/>
    </source>
</evidence>
<evidence type="ECO:0000313" key="3">
    <source>
        <dbReference type="Proteomes" id="UP000176714"/>
    </source>
</evidence>
<gene>
    <name evidence="2" type="ORF">A2950_01230</name>
</gene>
<name>A0A1F6ES79_9BACT</name>
<reference evidence="2 3" key="1">
    <citation type="journal article" date="2016" name="Nat. Commun.">
        <title>Thousands of microbial genomes shed light on interconnected biogeochemical processes in an aquifer system.</title>
        <authorList>
            <person name="Anantharaman K."/>
            <person name="Brown C.T."/>
            <person name="Hug L.A."/>
            <person name="Sharon I."/>
            <person name="Castelle C.J."/>
            <person name="Probst A.J."/>
            <person name="Thomas B.C."/>
            <person name="Singh A."/>
            <person name="Wilkins M.J."/>
            <person name="Karaoz U."/>
            <person name="Brodie E.L."/>
            <person name="Williams K.H."/>
            <person name="Hubbard S.S."/>
            <person name="Banfield J.F."/>
        </authorList>
    </citation>
    <scope>NUCLEOTIDE SEQUENCE [LARGE SCALE GENOMIC DNA]</scope>
</reference>
<dbReference type="AlphaFoldDB" id="A0A1F6ES79"/>
<evidence type="ECO:0000256" key="1">
    <source>
        <dbReference type="SAM" id="Phobius"/>
    </source>
</evidence>
<dbReference type="SUPFAM" id="SSF103473">
    <property type="entry name" value="MFS general substrate transporter"/>
    <property type="match status" value="1"/>
</dbReference>
<protein>
    <submittedName>
        <fullName evidence="2">Uncharacterized protein</fullName>
    </submittedName>
</protein>
<organism evidence="2 3">
    <name type="scientific">Candidatus Kaiserbacteria bacterium RIFCSPLOWO2_01_FULL_55_19</name>
    <dbReference type="NCBI Taxonomy" id="1798516"/>
    <lineage>
        <taxon>Bacteria</taxon>
        <taxon>Candidatus Kaiseribacteriota</taxon>
    </lineage>
</organism>
<sequence>MGVNKQNGNRSYLLQDVAIVVISVLVAVLLVRTNTLANLLTSTEGMGFLGAFVAGMFFTTLFTTAPAMAALGEVSLLHGILYTAVFGALGSVVGDLIIFRFVRDRFSDHIAEMLTHQSIWRRLHLLFKRRVFRWGTLLVGGLILASPLPDELGITVLGFSKMRMGYFAELSFVFNFLGILVIGLVARSFVG</sequence>
<dbReference type="EMBL" id="MFMD01000014">
    <property type="protein sequence ID" value="OGG76496.1"/>
    <property type="molecule type" value="Genomic_DNA"/>
</dbReference>
<feature type="transmembrane region" description="Helical" evidence="1">
    <location>
        <begin position="168"/>
        <end position="190"/>
    </location>
</feature>
<accession>A0A1F6ES79</accession>
<dbReference type="InterPro" id="IPR036259">
    <property type="entry name" value="MFS_trans_sf"/>
</dbReference>
<keyword evidence="1" id="KW-0472">Membrane</keyword>
<dbReference type="STRING" id="1798516.A2950_01230"/>
<dbReference type="Proteomes" id="UP000176714">
    <property type="component" value="Unassembled WGS sequence"/>
</dbReference>